<dbReference type="AlphaFoldDB" id="A0A024QGY9"/>
<evidence type="ECO:0000256" key="3">
    <source>
        <dbReference type="ARBA" id="ARBA00023163"/>
    </source>
</evidence>
<sequence>MKKPIKEIINRSFPILTNSEKKVAAFVLKNLENVIYYSITDLADKAGVGETTVLRFCRKIGLKGYQEFKLTIAQNIPEDNAKENSGSINLIQSILVNTTKALENTTTMINDEKLNNAIELLHHARSIHFFGVGTSGLTAQDAKSRLLRIGIISEAITDPHLQAMSAATLTSEDVIVALSVSGSTRDTLESLEIAKKSGAKIIAITYYHRSPITQFADVVLPGGAMESPLEGGSLTAKISQLFVIDLLYTGLALMKKDKALEMKKKTAEAVVNKIY</sequence>
<evidence type="ECO:0000256" key="2">
    <source>
        <dbReference type="ARBA" id="ARBA00023125"/>
    </source>
</evidence>
<proteinExistence type="predicted"/>
<evidence type="ECO:0000313" key="7">
    <source>
        <dbReference type="Proteomes" id="UP000028875"/>
    </source>
</evidence>
<dbReference type="PROSITE" id="PS51071">
    <property type="entry name" value="HTH_RPIR"/>
    <property type="match status" value="1"/>
</dbReference>
<dbReference type="STRING" id="1462526.BN990_03588"/>
<keyword evidence="3" id="KW-0804">Transcription</keyword>
<protein>
    <submittedName>
        <fullName evidence="6">Putative HTH-type transcriptional regulator YbbH</fullName>
    </submittedName>
</protein>
<dbReference type="GO" id="GO:1901135">
    <property type="term" value="P:carbohydrate derivative metabolic process"/>
    <property type="evidence" value="ECO:0007669"/>
    <property type="project" value="InterPro"/>
</dbReference>
<dbReference type="eggNOG" id="COG1737">
    <property type="taxonomic scope" value="Bacteria"/>
</dbReference>
<evidence type="ECO:0000256" key="1">
    <source>
        <dbReference type="ARBA" id="ARBA00023015"/>
    </source>
</evidence>
<feature type="domain" description="HTH rpiR-type" evidence="4">
    <location>
        <begin position="3"/>
        <end position="79"/>
    </location>
</feature>
<gene>
    <name evidence="6" type="primary">ybbH_2</name>
    <name evidence="6" type="ORF">BN990_03588</name>
</gene>
<evidence type="ECO:0000313" key="6">
    <source>
        <dbReference type="EMBL" id="CDQ41231.1"/>
    </source>
</evidence>
<dbReference type="Proteomes" id="UP000028875">
    <property type="component" value="Unassembled WGS sequence"/>
</dbReference>
<dbReference type="Pfam" id="PF01380">
    <property type="entry name" value="SIS"/>
    <property type="match status" value="1"/>
</dbReference>
<dbReference type="Pfam" id="PF01418">
    <property type="entry name" value="HTH_6"/>
    <property type="match status" value="1"/>
</dbReference>
<dbReference type="InterPro" id="IPR046348">
    <property type="entry name" value="SIS_dom_sf"/>
</dbReference>
<feature type="domain" description="SIS" evidence="5">
    <location>
        <begin position="117"/>
        <end position="257"/>
    </location>
</feature>
<keyword evidence="7" id="KW-1185">Reference proteome</keyword>
<dbReference type="Gene3D" id="3.40.50.10490">
    <property type="entry name" value="Glucose-6-phosphate isomerase like protein, domain 1"/>
    <property type="match status" value="1"/>
</dbReference>
<name>A0A024QGY9_9BACI</name>
<keyword evidence="2" id="KW-0238">DNA-binding</keyword>
<dbReference type="OrthoDB" id="3684496at2"/>
<dbReference type="CDD" id="cd05013">
    <property type="entry name" value="SIS_RpiR"/>
    <property type="match status" value="1"/>
</dbReference>
<dbReference type="EMBL" id="CCDP010000002">
    <property type="protein sequence ID" value="CDQ41231.1"/>
    <property type="molecule type" value="Genomic_DNA"/>
</dbReference>
<evidence type="ECO:0000259" key="4">
    <source>
        <dbReference type="PROSITE" id="PS51071"/>
    </source>
</evidence>
<evidence type="ECO:0000259" key="5">
    <source>
        <dbReference type="PROSITE" id="PS51464"/>
    </source>
</evidence>
<dbReference type="PANTHER" id="PTHR30514">
    <property type="entry name" value="GLUCOKINASE"/>
    <property type="match status" value="1"/>
</dbReference>
<dbReference type="GO" id="GO:0003700">
    <property type="term" value="F:DNA-binding transcription factor activity"/>
    <property type="evidence" value="ECO:0007669"/>
    <property type="project" value="InterPro"/>
</dbReference>
<dbReference type="InterPro" id="IPR036388">
    <property type="entry name" value="WH-like_DNA-bd_sf"/>
</dbReference>
<dbReference type="GO" id="GO:0097367">
    <property type="term" value="F:carbohydrate derivative binding"/>
    <property type="evidence" value="ECO:0007669"/>
    <property type="project" value="InterPro"/>
</dbReference>
<dbReference type="InterPro" id="IPR047640">
    <property type="entry name" value="RpiR-like"/>
</dbReference>
<dbReference type="PROSITE" id="PS51464">
    <property type="entry name" value="SIS"/>
    <property type="match status" value="1"/>
</dbReference>
<dbReference type="InterPro" id="IPR035472">
    <property type="entry name" value="RpiR-like_SIS"/>
</dbReference>
<dbReference type="SUPFAM" id="SSF46689">
    <property type="entry name" value="Homeodomain-like"/>
    <property type="match status" value="1"/>
</dbReference>
<dbReference type="RefSeq" id="WP_038245858.1">
    <property type="nucleotide sequence ID" value="NZ_BNER01000009.1"/>
</dbReference>
<dbReference type="SUPFAM" id="SSF53697">
    <property type="entry name" value="SIS domain"/>
    <property type="match status" value="1"/>
</dbReference>
<dbReference type="PANTHER" id="PTHR30514:SF9">
    <property type="entry name" value="TRANSCRIPTIONAL REGULATOR"/>
    <property type="match status" value="1"/>
</dbReference>
<comment type="caution">
    <text evidence="6">The sequence shown here is derived from an EMBL/GenBank/DDBJ whole genome shotgun (WGS) entry which is preliminary data.</text>
</comment>
<accession>A0A024QGY9</accession>
<dbReference type="InterPro" id="IPR009057">
    <property type="entry name" value="Homeodomain-like_sf"/>
</dbReference>
<dbReference type="InterPro" id="IPR001347">
    <property type="entry name" value="SIS_dom"/>
</dbReference>
<organism evidence="6 7">
    <name type="scientific">Virgibacillus massiliensis</name>
    <dbReference type="NCBI Taxonomy" id="1462526"/>
    <lineage>
        <taxon>Bacteria</taxon>
        <taxon>Bacillati</taxon>
        <taxon>Bacillota</taxon>
        <taxon>Bacilli</taxon>
        <taxon>Bacillales</taxon>
        <taxon>Bacillaceae</taxon>
        <taxon>Virgibacillus</taxon>
    </lineage>
</organism>
<reference evidence="6 7" key="1">
    <citation type="submission" date="2014-03" db="EMBL/GenBank/DDBJ databases">
        <authorList>
            <person name="Urmite Genomes U."/>
        </authorList>
    </citation>
    <scope>NUCLEOTIDE SEQUENCE [LARGE SCALE GENOMIC DNA]</scope>
    <source>
        <strain evidence="6 7">Vm-5</strain>
    </source>
</reference>
<dbReference type="GO" id="GO:0003677">
    <property type="term" value="F:DNA binding"/>
    <property type="evidence" value="ECO:0007669"/>
    <property type="project" value="UniProtKB-KW"/>
</dbReference>
<reference evidence="7" key="2">
    <citation type="submission" date="2014-05" db="EMBL/GenBank/DDBJ databases">
        <title>Draft genome sequence of Virgibacillus massiliensis Vm-5.</title>
        <authorList>
            <person name="Khelaifia S."/>
            <person name="Croce O."/>
            <person name="Lagier J.C."/>
            <person name="Raoult D."/>
        </authorList>
    </citation>
    <scope>NUCLEOTIDE SEQUENCE [LARGE SCALE GENOMIC DNA]</scope>
    <source>
        <strain evidence="7">Vm-5</strain>
    </source>
</reference>
<dbReference type="InterPro" id="IPR000281">
    <property type="entry name" value="HTH_RpiR"/>
</dbReference>
<keyword evidence="1" id="KW-0805">Transcription regulation</keyword>
<dbReference type="Gene3D" id="1.10.10.10">
    <property type="entry name" value="Winged helix-like DNA-binding domain superfamily/Winged helix DNA-binding domain"/>
    <property type="match status" value="1"/>
</dbReference>